<dbReference type="RefSeq" id="WP_057796758.1">
    <property type="nucleotide sequence ID" value="NZ_LAXJ01000031.1"/>
</dbReference>
<dbReference type="InterPro" id="IPR028992">
    <property type="entry name" value="Hedgehog/Intein_dom"/>
</dbReference>
<dbReference type="PANTHER" id="PTHR38340">
    <property type="entry name" value="S-LAYER PROTEIN"/>
    <property type="match status" value="1"/>
</dbReference>
<dbReference type="PRINTS" id="PR00313">
    <property type="entry name" value="CABNDNGRPT"/>
</dbReference>
<dbReference type="InterPro" id="IPR011049">
    <property type="entry name" value="Serralysin-like_metalloprot_C"/>
</dbReference>
<dbReference type="AlphaFoldDB" id="A0A0T5NNC6"/>
<comment type="caution">
    <text evidence="5">The sequence shown here is derived from an EMBL/GenBank/DDBJ whole genome shotgun (WGS) entry which is preliminary data.</text>
</comment>
<dbReference type="OrthoDB" id="6305173at2"/>
<feature type="compositionally biased region" description="Polar residues" evidence="3">
    <location>
        <begin position="1"/>
        <end position="20"/>
    </location>
</feature>
<dbReference type="SUPFAM" id="SSF51294">
    <property type="entry name" value="Hedgehog/intein (Hint) domain"/>
    <property type="match status" value="1"/>
</dbReference>
<dbReference type="PATRIC" id="fig|1641875.4.peg.3268"/>
<dbReference type="Gene3D" id="2.150.10.10">
    <property type="entry name" value="Serralysin-like metalloprotease, C-terminal"/>
    <property type="match status" value="2"/>
</dbReference>
<sequence>MATIPGTSGNDTLQGTNDPDTINGFGGNDRISGEGGSDIIDGGSGNDVLFGDAGVGTALGSDASPLVLDIDNLVSDSSRGNNNAKVGDVAVYKNVATLEDGTSISARLILTGKSDNGLSVDLSGGKGLEILLNGDFDARDVGETATFRLEFFNPATGQNVALNSVATWNDIDRNSPGDQESVTIDAGSFTDFSTSGDTSLNVTTSGGVVNAAGTETNDPSDQDAWFSASFENREFIEFTLETRSGQSGFSLSGDLIDDPVVTPFEEGDDTILGGTGNDAIFGQGGNDEIDAGAGSDTVDGGAGNDTIFGGGDNDILNGGADHDTFVINQLGTSGVNNTTVNGDSSGDDFDTLDITPLRDAGWQVTNFVRNPETNGNPGFNGQIQLQRGSETANINYSDIEELIVCFTPGAQIATPHGTRAVETLRPGDRVFTRDNGIREIRWIGRRDLGAAELAKMPNFQPILIRKGALGAEMPDRDMLVSPNHRMLLANELAEVMFGEREVLIAAKHLTGLKGVDRAVTDTVSYIHLMFDHHEVILADAAWSESFQPGDYSMRGVSKDSRDEILALFPDLATQEGLDEYQAARLSLKAHEAKLLVDQALR</sequence>
<evidence type="ECO:0000313" key="5">
    <source>
        <dbReference type="EMBL" id="KRS10487.1"/>
    </source>
</evidence>
<dbReference type="EMBL" id="LAXJ01000031">
    <property type="protein sequence ID" value="KRS10487.1"/>
    <property type="molecule type" value="Genomic_DNA"/>
</dbReference>
<gene>
    <name evidence="5" type="ORF">XM53_20975</name>
</gene>
<reference evidence="5 6" key="1">
    <citation type="submission" date="2015-04" db="EMBL/GenBank/DDBJ databases">
        <title>The draft genome sequence of Roseovarius sp.R12b.</title>
        <authorList>
            <person name="Li G."/>
            <person name="Lai Q."/>
            <person name="Shao Z."/>
            <person name="Yan P."/>
        </authorList>
    </citation>
    <scope>NUCLEOTIDE SEQUENCE [LARGE SCALE GENOMIC DNA]</scope>
    <source>
        <strain evidence="5 6">R12B</strain>
    </source>
</reference>
<feature type="domain" description="Hedgehog/Intein (Hint)" evidence="4">
    <location>
        <begin position="404"/>
        <end position="550"/>
    </location>
</feature>
<protein>
    <submittedName>
        <fullName evidence="5">Type I secretion protein</fullName>
    </submittedName>
</protein>
<evidence type="ECO:0000256" key="1">
    <source>
        <dbReference type="ARBA" id="ARBA00004613"/>
    </source>
</evidence>
<evidence type="ECO:0000259" key="4">
    <source>
        <dbReference type="Pfam" id="PF13403"/>
    </source>
</evidence>
<dbReference type="PROSITE" id="PS00330">
    <property type="entry name" value="HEMOLYSIN_CALCIUM"/>
    <property type="match status" value="1"/>
</dbReference>
<dbReference type="InterPro" id="IPR050557">
    <property type="entry name" value="RTX_toxin/Mannuronan_C5-epim"/>
</dbReference>
<name>A0A0T5NNC6_9RHOB</name>
<proteinExistence type="predicted"/>
<dbReference type="Pfam" id="PF13403">
    <property type="entry name" value="Hint_2"/>
    <property type="match status" value="1"/>
</dbReference>
<evidence type="ECO:0000256" key="3">
    <source>
        <dbReference type="SAM" id="MobiDB-lite"/>
    </source>
</evidence>
<dbReference type="SUPFAM" id="SSF51120">
    <property type="entry name" value="beta-Roll"/>
    <property type="match status" value="1"/>
</dbReference>
<evidence type="ECO:0000256" key="2">
    <source>
        <dbReference type="ARBA" id="ARBA00022525"/>
    </source>
</evidence>
<keyword evidence="6" id="KW-1185">Reference proteome</keyword>
<comment type="subcellular location">
    <subcellularLocation>
        <location evidence="1">Secreted</location>
    </subcellularLocation>
</comment>
<dbReference type="InterPro" id="IPR018511">
    <property type="entry name" value="Hemolysin-typ_Ca-bd_CS"/>
</dbReference>
<dbReference type="InterPro" id="IPR036844">
    <property type="entry name" value="Hint_dom_sf"/>
</dbReference>
<dbReference type="PANTHER" id="PTHR38340:SF1">
    <property type="entry name" value="S-LAYER PROTEIN"/>
    <property type="match status" value="1"/>
</dbReference>
<organism evidence="5 6">
    <name type="scientific">Roseovarius atlanticus</name>
    <dbReference type="NCBI Taxonomy" id="1641875"/>
    <lineage>
        <taxon>Bacteria</taxon>
        <taxon>Pseudomonadati</taxon>
        <taxon>Pseudomonadota</taxon>
        <taxon>Alphaproteobacteria</taxon>
        <taxon>Rhodobacterales</taxon>
        <taxon>Roseobacteraceae</taxon>
        <taxon>Roseovarius</taxon>
    </lineage>
</organism>
<dbReference type="GO" id="GO:0005509">
    <property type="term" value="F:calcium ion binding"/>
    <property type="evidence" value="ECO:0007669"/>
    <property type="project" value="InterPro"/>
</dbReference>
<dbReference type="InterPro" id="IPR001343">
    <property type="entry name" value="Hemolysn_Ca-bd"/>
</dbReference>
<evidence type="ECO:0000313" key="6">
    <source>
        <dbReference type="Proteomes" id="UP000051295"/>
    </source>
</evidence>
<keyword evidence="2" id="KW-0964">Secreted</keyword>
<feature type="region of interest" description="Disordered" evidence="3">
    <location>
        <begin position="1"/>
        <end position="38"/>
    </location>
</feature>
<dbReference type="STRING" id="1641875.XM53_20975"/>
<accession>A0A0T5NNC6</accession>
<dbReference type="Pfam" id="PF00353">
    <property type="entry name" value="HemolysinCabind"/>
    <property type="match status" value="2"/>
</dbReference>
<dbReference type="Proteomes" id="UP000051295">
    <property type="component" value="Unassembled WGS sequence"/>
</dbReference>
<dbReference type="GO" id="GO:0005576">
    <property type="term" value="C:extracellular region"/>
    <property type="evidence" value="ECO:0007669"/>
    <property type="project" value="UniProtKB-SubCell"/>
</dbReference>